<feature type="compositionally biased region" description="Basic residues" evidence="1">
    <location>
        <begin position="44"/>
        <end position="58"/>
    </location>
</feature>
<feature type="region of interest" description="Disordered" evidence="1">
    <location>
        <begin position="245"/>
        <end position="292"/>
    </location>
</feature>
<protein>
    <submittedName>
        <fullName evidence="2">Uncharacterized protein</fullName>
    </submittedName>
</protein>
<feature type="compositionally biased region" description="Low complexity" evidence="1">
    <location>
        <begin position="270"/>
        <end position="283"/>
    </location>
</feature>
<dbReference type="GeneID" id="28732555"/>
<proteinExistence type="predicted"/>
<dbReference type="Proteomes" id="UP000038010">
    <property type="component" value="Unassembled WGS sequence"/>
</dbReference>
<dbReference type="VEuPathDB" id="FungiDB:AB675_11798"/>
<evidence type="ECO:0000256" key="1">
    <source>
        <dbReference type="SAM" id="MobiDB-lite"/>
    </source>
</evidence>
<dbReference type="AlphaFoldDB" id="A0A0N1NZ48"/>
<evidence type="ECO:0000313" key="2">
    <source>
        <dbReference type="EMBL" id="KPI36796.1"/>
    </source>
</evidence>
<reference evidence="2 3" key="1">
    <citation type="submission" date="2015-06" db="EMBL/GenBank/DDBJ databases">
        <title>Draft genome of the ant-associated black yeast Phialophora attae CBS 131958.</title>
        <authorList>
            <person name="Moreno L.F."/>
            <person name="Stielow B.J."/>
            <person name="de Hoog S."/>
            <person name="Vicente V.A."/>
            <person name="Weiss V.A."/>
            <person name="de Vries M."/>
            <person name="Cruz L.M."/>
            <person name="Souza E.M."/>
        </authorList>
    </citation>
    <scope>NUCLEOTIDE SEQUENCE [LARGE SCALE GENOMIC DNA]</scope>
    <source>
        <strain evidence="2 3">CBS 131958</strain>
    </source>
</reference>
<feature type="region of interest" description="Disordered" evidence="1">
    <location>
        <begin position="1"/>
        <end position="65"/>
    </location>
</feature>
<dbReference type="RefSeq" id="XP_017996759.1">
    <property type="nucleotide sequence ID" value="XM_018140674.1"/>
</dbReference>
<sequence>MSFLGRGASERRKTSTYNKASSRREQKKSVRFNDTKEEEDPRRGARSSRHPGTSRRGRSNVDVQDVEYEQEVTTLPDGTKVLQGCINTGGIDQNDVFLICNDCNQRMTCGCHSKRKGSGAKPSKAASSTKEAKSYLNTELDLLDQQFADLHDRLDSINRARSVDHIHTATEEAESIRTYLKIVTRDVEDVIDRTRNASFVAHRERRNATGTVESGDDEKAGLKHVTAATQTNEMASRSVSPEAAFVGTASPPASAGPSKSNISLEKAGEIEAAQAEIAGHQAGVEPPYPFNN</sequence>
<name>A0A0N1NZ48_9EURO</name>
<comment type="caution">
    <text evidence="2">The sequence shown here is derived from an EMBL/GenBank/DDBJ whole genome shotgun (WGS) entry which is preliminary data.</text>
</comment>
<dbReference type="EMBL" id="LFJN01000028">
    <property type="protein sequence ID" value="KPI36796.1"/>
    <property type="molecule type" value="Genomic_DNA"/>
</dbReference>
<evidence type="ECO:0000313" key="3">
    <source>
        <dbReference type="Proteomes" id="UP000038010"/>
    </source>
</evidence>
<keyword evidence="3" id="KW-1185">Reference proteome</keyword>
<accession>A0A0N1NZ48</accession>
<organism evidence="2 3">
    <name type="scientific">Cyphellophora attinorum</name>
    <dbReference type="NCBI Taxonomy" id="1664694"/>
    <lineage>
        <taxon>Eukaryota</taxon>
        <taxon>Fungi</taxon>
        <taxon>Dikarya</taxon>
        <taxon>Ascomycota</taxon>
        <taxon>Pezizomycotina</taxon>
        <taxon>Eurotiomycetes</taxon>
        <taxon>Chaetothyriomycetidae</taxon>
        <taxon>Chaetothyriales</taxon>
        <taxon>Cyphellophoraceae</taxon>
        <taxon>Cyphellophora</taxon>
    </lineage>
</organism>
<gene>
    <name evidence="2" type="ORF">AB675_11798</name>
</gene>
<feature type="compositionally biased region" description="Basic and acidic residues" evidence="1">
    <location>
        <begin position="22"/>
        <end position="43"/>
    </location>
</feature>
<feature type="compositionally biased region" description="Low complexity" evidence="1">
    <location>
        <begin position="249"/>
        <end position="258"/>
    </location>
</feature>